<dbReference type="WBParaSite" id="SSTP_0001093600.1">
    <property type="protein sequence ID" value="SSTP_0001093600.1"/>
    <property type="gene ID" value="SSTP_0001093600"/>
</dbReference>
<feature type="signal peptide" evidence="1">
    <location>
        <begin position="1"/>
        <end position="23"/>
    </location>
</feature>
<protein>
    <submittedName>
        <fullName evidence="3 4">Uncharacterized protein</fullName>
    </submittedName>
</protein>
<evidence type="ECO:0000256" key="1">
    <source>
        <dbReference type="SAM" id="SignalP"/>
    </source>
</evidence>
<dbReference type="Proteomes" id="UP000035681">
    <property type="component" value="Unplaced"/>
</dbReference>
<evidence type="ECO:0000313" key="3">
    <source>
        <dbReference type="WBParaSite" id="SSTP_0001093600.1"/>
    </source>
</evidence>
<proteinExistence type="predicted"/>
<keyword evidence="1" id="KW-0732">Signal</keyword>
<sequence>MIYWNLINIFIILSFSNFSKIFSCPSSDEFGIISNPTFSLTFQPPAAWTYPLPSSEETLSFFPGQPMTQTIAQNIASTDMESAVISAFKEIGLSPDSITVKATYIPPQFHDCYKNGAASTELQVLKVGSTFQIFENGVITRTATIGGADLTYDICLAQSYAENSITLTYTEISEQATIKIDNFSASKFTIKQLASIVTTKLVFGRGVKFLKEIVIS</sequence>
<feature type="chain" id="PRO_5005328590" evidence="1">
    <location>
        <begin position="24"/>
        <end position="216"/>
    </location>
</feature>
<accession>A0A0K0EN98</accession>
<reference evidence="3" key="1">
    <citation type="submission" date="2015-08" db="UniProtKB">
        <authorList>
            <consortium name="WormBaseParasite"/>
        </authorList>
    </citation>
    <scope>IDENTIFICATION</scope>
</reference>
<evidence type="ECO:0000313" key="4">
    <source>
        <dbReference type="WBParaSite" id="TCONS_00012977.p1"/>
    </source>
</evidence>
<name>A0A0K0EN98_STRER</name>
<evidence type="ECO:0000313" key="2">
    <source>
        <dbReference type="Proteomes" id="UP000035681"/>
    </source>
</evidence>
<dbReference type="AlphaFoldDB" id="A0A0K0EN98"/>
<organism evidence="3">
    <name type="scientific">Strongyloides stercoralis</name>
    <name type="common">Threadworm</name>
    <dbReference type="NCBI Taxonomy" id="6248"/>
    <lineage>
        <taxon>Eukaryota</taxon>
        <taxon>Metazoa</taxon>
        <taxon>Ecdysozoa</taxon>
        <taxon>Nematoda</taxon>
        <taxon>Chromadorea</taxon>
        <taxon>Rhabditida</taxon>
        <taxon>Tylenchina</taxon>
        <taxon>Panagrolaimomorpha</taxon>
        <taxon>Strongyloidoidea</taxon>
        <taxon>Strongyloididae</taxon>
        <taxon>Strongyloides</taxon>
    </lineage>
</organism>
<dbReference type="WBParaSite" id="TCONS_00012977.p1">
    <property type="protein sequence ID" value="TCONS_00012977.p1"/>
    <property type="gene ID" value="XLOC_008764"/>
</dbReference>
<keyword evidence="2" id="KW-1185">Reference proteome</keyword>